<proteinExistence type="predicted"/>
<keyword evidence="1" id="KW-1133">Transmembrane helix</keyword>
<dbReference type="Proteomes" id="UP000007148">
    <property type="component" value="Unassembled WGS sequence"/>
</dbReference>
<name>G4TCT9_SERID</name>
<dbReference type="PANTHER" id="PTHR38045:SF1">
    <property type="entry name" value="HEPARINASE II_III-LIKE PROTEIN"/>
    <property type="match status" value="1"/>
</dbReference>
<evidence type="ECO:0008006" key="4">
    <source>
        <dbReference type="Google" id="ProtNLM"/>
    </source>
</evidence>
<protein>
    <recommendedName>
        <fullName evidence="4">Heparinase II N-terminal domain-containing protein</fullName>
    </recommendedName>
</protein>
<evidence type="ECO:0000256" key="1">
    <source>
        <dbReference type="SAM" id="Phobius"/>
    </source>
</evidence>
<organism evidence="2 3">
    <name type="scientific">Serendipita indica (strain DSM 11827)</name>
    <name type="common">Root endophyte fungus</name>
    <name type="synonym">Piriformospora indica</name>
    <dbReference type="NCBI Taxonomy" id="1109443"/>
    <lineage>
        <taxon>Eukaryota</taxon>
        <taxon>Fungi</taxon>
        <taxon>Dikarya</taxon>
        <taxon>Basidiomycota</taxon>
        <taxon>Agaricomycotina</taxon>
        <taxon>Agaricomycetes</taxon>
        <taxon>Sebacinales</taxon>
        <taxon>Serendipitaceae</taxon>
        <taxon>Serendipita</taxon>
    </lineage>
</organism>
<dbReference type="SUPFAM" id="SSF48230">
    <property type="entry name" value="Chondroitin AC/alginate lyase"/>
    <property type="match status" value="1"/>
</dbReference>
<reference evidence="2 3" key="1">
    <citation type="journal article" date="2011" name="PLoS Pathog.">
        <title>Endophytic Life Strategies Decoded by Genome and Transcriptome Analyses of the Mutualistic Root Symbiont Piriformospora indica.</title>
        <authorList>
            <person name="Zuccaro A."/>
            <person name="Lahrmann U."/>
            <person name="Guldener U."/>
            <person name="Langen G."/>
            <person name="Pfiffi S."/>
            <person name="Biedenkopf D."/>
            <person name="Wong P."/>
            <person name="Samans B."/>
            <person name="Grimm C."/>
            <person name="Basiewicz M."/>
            <person name="Murat C."/>
            <person name="Martin F."/>
            <person name="Kogel K.H."/>
        </authorList>
    </citation>
    <scope>NUCLEOTIDE SEQUENCE [LARGE SCALE GENOMIC DNA]</scope>
    <source>
        <strain evidence="2 3">DSM 11827</strain>
    </source>
</reference>
<dbReference type="PANTHER" id="PTHR38045">
    <property type="entry name" value="CHROMOSOME 1, WHOLE GENOME SHOTGUN SEQUENCE"/>
    <property type="match status" value="1"/>
</dbReference>
<dbReference type="Gene3D" id="2.70.98.70">
    <property type="match status" value="1"/>
</dbReference>
<dbReference type="AlphaFoldDB" id="G4TCT9"/>
<evidence type="ECO:0000313" key="2">
    <source>
        <dbReference type="EMBL" id="CCA69124.1"/>
    </source>
</evidence>
<dbReference type="HOGENOM" id="CLU_008982_1_0_1"/>
<dbReference type="OMA" id="QWNDTIF"/>
<dbReference type="EMBL" id="CAFZ01000047">
    <property type="protein sequence ID" value="CCA69124.1"/>
    <property type="molecule type" value="Genomic_DNA"/>
</dbReference>
<keyword evidence="1" id="KW-0812">Transmembrane</keyword>
<keyword evidence="1" id="KW-0472">Membrane</keyword>
<dbReference type="STRING" id="1109443.G4TCT9"/>
<dbReference type="Gene3D" id="1.50.10.100">
    <property type="entry name" value="Chondroitin AC/alginate lyase"/>
    <property type="match status" value="1"/>
</dbReference>
<gene>
    <name evidence="2" type="ORF">PIIN_03024</name>
</gene>
<dbReference type="OrthoDB" id="3476529at2759"/>
<dbReference type="InterPro" id="IPR008929">
    <property type="entry name" value="Chondroitin_lyas"/>
</dbReference>
<dbReference type="eggNOG" id="ENOG502QUTC">
    <property type="taxonomic scope" value="Eukaryota"/>
</dbReference>
<feature type="transmembrane region" description="Helical" evidence="1">
    <location>
        <begin position="12"/>
        <end position="36"/>
    </location>
</feature>
<evidence type="ECO:0000313" key="3">
    <source>
        <dbReference type="Proteomes" id="UP000007148"/>
    </source>
</evidence>
<comment type="caution">
    <text evidence="2">The sequence shown here is derived from an EMBL/GenBank/DDBJ whole genome shotgun (WGS) entry which is preliminary data.</text>
</comment>
<keyword evidence="3" id="KW-1185">Reference proteome</keyword>
<accession>G4TCT9</accession>
<dbReference type="InParanoid" id="G4TCT9"/>
<sequence>MSLTDLKKRRSKWVTVGLPLGLLVVAAAVVGLLFGLKIIKTGSSSATSSSSSGSPGSTNHQNQDLNNLSYFATSTNAYHQPIYPSMFGSPTFASSASVSWPADDFTGNSQSFDNLRPHPRLIAPQYKWRALKDMIAKEAYLKSWHDIIMANATAFNNLPPVVHVFDGGPSGSGILDPARETKSRIKHFAYAYRMTEDTAWVDRTYRELQNAMTWGDNREDPWNTAHFLDLAELTAAFAVGYDWLYDQWTDAQRTEIRNAIVNYGLHYGLLSYTDPASTYGWWHNVNGNWNCVSNGGLIMGALAVYEDDTTGTASQLLERAVPNAVANCAFVPSSDGTGSETANYWEFAITGMSELTSSLLTATGSDHGMLAANDGIRLTSLFRFYVTGMTSLFDYGDHGPNKFSTTANALLFFGSAFNEPRFTLYQRDRYQAPEPWSMFWYDPSAQGAWWNNLPLDRVFDNSTDTWASFRTSWTDINGMYVAMKAGALLNHQTHGDLDCGTFVVDALGERFFGEHGNDNYLNPNYFSNETQTSERWTLYRKMTEGQNVIAINGANQDVTAVPTMRHDTSNTAQGASTIFSAPSDSSAFAVVDLTSAYFGTDVKRGIRFLPGRRQVLIQDELTGVTAASQWRAQTNATISIDSTGRSATLTLNGKRLVAQILSPENVQFQDLESKRTERAPPIAPGLEDMDNGPARVLAIDLPTGTTTLQVLLNPQWDDFTDFKTPPTVALANWSLDSHNS</sequence>